<keyword evidence="3" id="KW-1185">Reference proteome</keyword>
<evidence type="ECO:0000256" key="1">
    <source>
        <dbReference type="SAM" id="MobiDB-lite"/>
    </source>
</evidence>
<name>A0A318SMN1_9RHOB</name>
<gene>
    <name evidence="2" type="ORF">DFP88_1069</name>
</gene>
<dbReference type="AlphaFoldDB" id="A0A318SMN1"/>
<proteinExistence type="predicted"/>
<dbReference type="Proteomes" id="UP000248311">
    <property type="component" value="Unassembled WGS sequence"/>
</dbReference>
<sequence length="58" mass="6286">MLNTVNGDYPPLGDLRTRRSAGQPPRPPGMEVETAALASHTLSHKRELNAPDHQTGLL</sequence>
<organism evidence="2 3">
    <name type="scientific">Pseudoroseicyclus aestuarii</name>
    <dbReference type="NCBI Taxonomy" id="1795041"/>
    <lineage>
        <taxon>Bacteria</taxon>
        <taxon>Pseudomonadati</taxon>
        <taxon>Pseudomonadota</taxon>
        <taxon>Alphaproteobacteria</taxon>
        <taxon>Rhodobacterales</taxon>
        <taxon>Paracoccaceae</taxon>
        <taxon>Pseudoroseicyclus</taxon>
    </lineage>
</organism>
<dbReference type="EMBL" id="QJTE01000006">
    <property type="protein sequence ID" value="PYE81331.1"/>
    <property type="molecule type" value="Genomic_DNA"/>
</dbReference>
<evidence type="ECO:0000313" key="3">
    <source>
        <dbReference type="Proteomes" id="UP000248311"/>
    </source>
</evidence>
<protein>
    <submittedName>
        <fullName evidence="2">Uncharacterized protein</fullName>
    </submittedName>
</protein>
<feature type="region of interest" description="Disordered" evidence="1">
    <location>
        <begin position="1"/>
        <end position="31"/>
    </location>
</feature>
<reference evidence="2 3" key="1">
    <citation type="submission" date="2018-06" db="EMBL/GenBank/DDBJ databases">
        <title>Genomic Encyclopedia of Type Strains, Phase III (KMG-III): the genomes of soil and plant-associated and newly described type strains.</title>
        <authorList>
            <person name="Whitman W."/>
        </authorList>
    </citation>
    <scope>NUCLEOTIDE SEQUENCE [LARGE SCALE GENOMIC DNA]</scope>
    <source>
        <strain evidence="2 3">CECT 9025</strain>
    </source>
</reference>
<accession>A0A318SMN1</accession>
<evidence type="ECO:0000313" key="2">
    <source>
        <dbReference type="EMBL" id="PYE81331.1"/>
    </source>
</evidence>
<comment type="caution">
    <text evidence="2">The sequence shown here is derived from an EMBL/GenBank/DDBJ whole genome shotgun (WGS) entry which is preliminary data.</text>
</comment>